<dbReference type="SUPFAM" id="SSF52047">
    <property type="entry name" value="RNI-like"/>
    <property type="match status" value="1"/>
</dbReference>
<evidence type="ECO:0000256" key="3">
    <source>
        <dbReference type="ARBA" id="ARBA00022473"/>
    </source>
</evidence>
<dbReference type="SMART" id="SM00367">
    <property type="entry name" value="LRR_CC"/>
    <property type="match status" value="6"/>
</dbReference>
<evidence type="ECO:0008006" key="11">
    <source>
        <dbReference type="Google" id="ProtNLM"/>
    </source>
</evidence>
<name>A0A9Q1RGF8_9SOLA</name>
<keyword evidence="4" id="KW-0833">Ubl conjugation pathway</keyword>
<dbReference type="InterPro" id="IPR036047">
    <property type="entry name" value="F-box-like_dom_sf"/>
</dbReference>
<dbReference type="Pfam" id="PF18791">
    <property type="entry name" value="Transp_inhibit"/>
    <property type="match status" value="1"/>
</dbReference>
<dbReference type="InterPro" id="IPR032675">
    <property type="entry name" value="LRR_dom_sf"/>
</dbReference>
<dbReference type="Proteomes" id="UP001152561">
    <property type="component" value="Unassembled WGS sequence"/>
</dbReference>
<evidence type="ECO:0000259" key="8">
    <source>
        <dbReference type="Pfam" id="PF18791"/>
    </source>
</evidence>
<comment type="pathway">
    <text evidence="2">Protein modification; protein ubiquitination.</text>
</comment>
<dbReference type="GO" id="GO:0031146">
    <property type="term" value="P:SCF-dependent proteasomal ubiquitin-dependent protein catabolic process"/>
    <property type="evidence" value="ECO:0007669"/>
    <property type="project" value="TreeGrafter"/>
</dbReference>
<accession>A0A9Q1RGF8</accession>
<dbReference type="OrthoDB" id="423607at2759"/>
<dbReference type="SUPFAM" id="SSF81383">
    <property type="entry name" value="F-box domain"/>
    <property type="match status" value="1"/>
</dbReference>
<dbReference type="InterPro" id="IPR006553">
    <property type="entry name" value="Leu-rich_rpt_Cys-con_subtyp"/>
</dbReference>
<evidence type="ECO:0000313" key="10">
    <source>
        <dbReference type="Proteomes" id="UP001152561"/>
    </source>
</evidence>
<feature type="domain" description="Transport inhibitor response 1" evidence="8">
    <location>
        <begin position="62"/>
        <end position="108"/>
    </location>
</feature>
<comment type="caution">
    <text evidence="9">The sequence shown here is derived from an EMBL/GenBank/DDBJ whole genome shotgun (WGS) entry which is preliminary data.</text>
</comment>
<dbReference type="FunFam" id="3.80.10.10:FF:000029">
    <property type="entry name" value="Transport inhibitor response 1"/>
    <property type="match status" value="1"/>
</dbReference>
<organism evidence="9 10">
    <name type="scientific">Anisodus acutangulus</name>
    <dbReference type="NCBI Taxonomy" id="402998"/>
    <lineage>
        <taxon>Eukaryota</taxon>
        <taxon>Viridiplantae</taxon>
        <taxon>Streptophyta</taxon>
        <taxon>Embryophyta</taxon>
        <taxon>Tracheophyta</taxon>
        <taxon>Spermatophyta</taxon>
        <taxon>Magnoliopsida</taxon>
        <taxon>eudicotyledons</taxon>
        <taxon>Gunneridae</taxon>
        <taxon>Pentapetalae</taxon>
        <taxon>asterids</taxon>
        <taxon>lamiids</taxon>
        <taxon>Solanales</taxon>
        <taxon>Solanaceae</taxon>
        <taxon>Solanoideae</taxon>
        <taxon>Hyoscyameae</taxon>
        <taxon>Anisodus</taxon>
    </lineage>
</organism>
<dbReference type="AlphaFoldDB" id="A0A9Q1RGF8"/>
<keyword evidence="5" id="KW-0539">Nucleus</keyword>
<proteinExistence type="predicted"/>
<dbReference type="PANTHER" id="PTHR16134:SF99">
    <property type="entry name" value="PROTEIN TRANSPORT INHIBITOR RESPONSE 1-LIKE"/>
    <property type="match status" value="1"/>
</dbReference>
<keyword evidence="3" id="KW-0217">Developmental protein</keyword>
<dbReference type="PANTHER" id="PTHR16134">
    <property type="entry name" value="F-BOX/TPR REPEAT PROTEIN POF3"/>
    <property type="match status" value="1"/>
</dbReference>
<evidence type="ECO:0000259" key="7">
    <source>
        <dbReference type="Pfam" id="PF18511"/>
    </source>
</evidence>
<dbReference type="GO" id="GO:0019005">
    <property type="term" value="C:SCF ubiquitin ligase complex"/>
    <property type="evidence" value="ECO:0007669"/>
    <property type="project" value="TreeGrafter"/>
</dbReference>
<protein>
    <recommendedName>
        <fullName evidence="11">Transport inhibitor response 1</fullName>
    </recommendedName>
</protein>
<dbReference type="InterPro" id="IPR041567">
    <property type="entry name" value="COI1_F-box"/>
</dbReference>
<dbReference type="Pfam" id="PF18511">
    <property type="entry name" value="F-box_5"/>
    <property type="match status" value="1"/>
</dbReference>
<evidence type="ECO:0000256" key="5">
    <source>
        <dbReference type="ARBA" id="ARBA00023242"/>
    </source>
</evidence>
<sequence length="578" mass="64807">MAHSFPEQVLKHLFSFLASDKDRNSISLVCKSWYEIERRCRKSVFIGNCYSVSPEIMIKRFPEVRSVNLKGKPHFADFNLVPEGWGAYVEPWIVAMCRSYTCLEEIRLKRMVVSDEALELISTSFEDFKVLVLLSCEGFTTDGLAAIAANCRNLRELDLGESEVEDLSSDWLSYFPDSCTSLVSLNISCLGSEISFSDLERLIAHSPDLKTLRLSQAVPPEKLPDLLCHASQLVEFGTGAYSSEVWSDVFSNLEEAFSGCKSLEGLSGFWDVEPAYLPAIYPVCSRLTSLNLSYATIQSPDLYKLISQCHSLQRLWVLDYIEDTGLQALASSCKNLQELRVFPSDPFLPEPNVCLTEQGLVAVSDGCPKLQTVLYFCRQMTNDALITIARNRPNMICFRLCVIEPRAPDYLTLESLDAGFGAIVEQCKELRRLSLSGLLTDRVFEYIGTHAKKLEMLSVAFAGDSDMGLHHVLSGCESLRKLEIRDCPFGDKALLANAAKLETMRSLWMSSCSVSFGACKLLSQKMPRLNVEVIDEMGPPDMRPESCPVDKLYVYRTVAGPRFDMPGFVWTLNEDTEH</sequence>
<dbReference type="CDD" id="cd22159">
    <property type="entry name" value="F-box_AtTIR1-like"/>
    <property type="match status" value="1"/>
</dbReference>
<comment type="subcellular location">
    <subcellularLocation>
        <location evidence="1">Nucleus</location>
    </subcellularLocation>
</comment>
<keyword evidence="10" id="KW-1185">Reference proteome</keyword>
<evidence type="ECO:0000256" key="1">
    <source>
        <dbReference type="ARBA" id="ARBA00004123"/>
    </source>
</evidence>
<dbReference type="Gene3D" id="1.20.1280.50">
    <property type="match status" value="1"/>
</dbReference>
<dbReference type="EMBL" id="JAJAGQ010000006">
    <property type="protein sequence ID" value="KAJ8559288.1"/>
    <property type="molecule type" value="Genomic_DNA"/>
</dbReference>
<dbReference type="GO" id="GO:0010011">
    <property type="term" value="F:auxin binding"/>
    <property type="evidence" value="ECO:0007669"/>
    <property type="project" value="UniProtKB-ARBA"/>
</dbReference>
<dbReference type="FunFam" id="1.20.1280.50:FF:000006">
    <property type="entry name" value="Transport inhibitor response 1"/>
    <property type="match status" value="1"/>
</dbReference>
<dbReference type="GO" id="GO:0010152">
    <property type="term" value="P:pollen maturation"/>
    <property type="evidence" value="ECO:0007669"/>
    <property type="project" value="UniProtKB-ARBA"/>
</dbReference>
<evidence type="ECO:0000256" key="4">
    <source>
        <dbReference type="ARBA" id="ARBA00022786"/>
    </source>
</evidence>
<keyword evidence="6" id="KW-0927">Auxin signaling pathway</keyword>
<dbReference type="GO" id="GO:0009734">
    <property type="term" value="P:auxin-activated signaling pathway"/>
    <property type="evidence" value="ECO:0007669"/>
    <property type="project" value="UniProtKB-KW"/>
</dbReference>
<evidence type="ECO:0000256" key="6">
    <source>
        <dbReference type="ARBA" id="ARBA00023294"/>
    </source>
</evidence>
<dbReference type="Gene3D" id="3.80.10.10">
    <property type="entry name" value="Ribonuclease Inhibitor"/>
    <property type="match status" value="1"/>
</dbReference>
<evidence type="ECO:0000313" key="9">
    <source>
        <dbReference type="EMBL" id="KAJ8559288.1"/>
    </source>
</evidence>
<dbReference type="GO" id="GO:0005634">
    <property type="term" value="C:nucleus"/>
    <property type="evidence" value="ECO:0007669"/>
    <property type="project" value="UniProtKB-SubCell"/>
</dbReference>
<evidence type="ECO:0000256" key="2">
    <source>
        <dbReference type="ARBA" id="ARBA00004906"/>
    </source>
</evidence>
<feature type="domain" description="COI1 F-box" evidence="7">
    <location>
        <begin position="4"/>
        <end position="42"/>
    </location>
</feature>
<gene>
    <name evidence="9" type="ORF">K7X08_003346</name>
</gene>
<reference evidence="10" key="1">
    <citation type="journal article" date="2023" name="Proc. Natl. Acad. Sci. U.S.A.">
        <title>Genomic and structural basis for evolution of tropane alkaloid biosynthesis.</title>
        <authorList>
            <person name="Wanga Y.-J."/>
            <person name="Taina T."/>
            <person name="Yua J.-Y."/>
            <person name="Lia J."/>
            <person name="Xua B."/>
            <person name="Chenc J."/>
            <person name="D'Auriad J.C."/>
            <person name="Huanga J.-P."/>
            <person name="Huanga S.-X."/>
        </authorList>
    </citation>
    <scope>NUCLEOTIDE SEQUENCE [LARGE SCALE GENOMIC DNA]</scope>
    <source>
        <strain evidence="10">cv. KIB-2019</strain>
    </source>
</reference>
<dbReference type="InterPro" id="IPR041101">
    <property type="entry name" value="Transp_inhibit"/>
</dbReference>